<sequence>MDTKLVPPIVAAPSRAPSSASTAASATHVATPPASPTLAFPSFSARRASLAPPPTTPLASSFGASLGSSWTHVSPAVSPASSPATHAPMHAPHASLHARHVPVQLAVQPATPTTPYATTTIVSPSFSAAATTLPPKPICAHGHPPSSSLSNRSWIASAGLASTATKGSTTSHVHGAFVAPILLR</sequence>
<evidence type="ECO:0000256" key="1">
    <source>
        <dbReference type="SAM" id="MobiDB-lite"/>
    </source>
</evidence>
<gene>
    <name evidence="2" type="ORF">AMAG_19621</name>
</gene>
<name>A0A0L0SXX6_ALLM3</name>
<accession>A0A0L0SXX6</accession>
<dbReference type="AlphaFoldDB" id="A0A0L0SXX6"/>
<reference evidence="3" key="2">
    <citation type="submission" date="2009-11" db="EMBL/GenBank/DDBJ databases">
        <title>The Genome Sequence of Allomyces macrogynus strain ATCC 38327.</title>
        <authorList>
            <consortium name="The Broad Institute Genome Sequencing Platform"/>
            <person name="Russ C."/>
            <person name="Cuomo C."/>
            <person name="Shea T."/>
            <person name="Young S.K."/>
            <person name="Zeng Q."/>
            <person name="Koehrsen M."/>
            <person name="Haas B."/>
            <person name="Borodovsky M."/>
            <person name="Guigo R."/>
            <person name="Alvarado L."/>
            <person name="Berlin A."/>
            <person name="Borenstein D."/>
            <person name="Chen Z."/>
            <person name="Engels R."/>
            <person name="Freedman E."/>
            <person name="Gellesch M."/>
            <person name="Goldberg J."/>
            <person name="Griggs A."/>
            <person name="Gujja S."/>
            <person name="Heiman D."/>
            <person name="Hepburn T."/>
            <person name="Howarth C."/>
            <person name="Jen D."/>
            <person name="Larson L."/>
            <person name="Lewis B."/>
            <person name="Mehta T."/>
            <person name="Park D."/>
            <person name="Pearson M."/>
            <person name="Roberts A."/>
            <person name="Saif S."/>
            <person name="Shenoy N."/>
            <person name="Sisk P."/>
            <person name="Stolte C."/>
            <person name="Sykes S."/>
            <person name="Walk T."/>
            <person name="White J."/>
            <person name="Yandava C."/>
            <person name="Burger G."/>
            <person name="Gray M.W."/>
            <person name="Holland P.W.H."/>
            <person name="King N."/>
            <person name="Lang F.B.F."/>
            <person name="Roger A.J."/>
            <person name="Ruiz-Trillo I."/>
            <person name="Lander E."/>
            <person name="Nusbaum C."/>
        </authorList>
    </citation>
    <scope>NUCLEOTIDE SEQUENCE [LARGE SCALE GENOMIC DNA]</scope>
    <source>
        <strain evidence="3">ATCC 38327</strain>
    </source>
</reference>
<evidence type="ECO:0000313" key="3">
    <source>
        <dbReference type="Proteomes" id="UP000054350"/>
    </source>
</evidence>
<dbReference type="EMBL" id="GG745353">
    <property type="protein sequence ID" value="KNE67357.1"/>
    <property type="molecule type" value="Genomic_DNA"/>
</dbReference>
<proteinExistence type="predicted"/>
<reference evidence="2 3" key="1">
    <citation type="submission" date="2009-11" db="EMBL/GenBank/DDBJ databases">
        <title>Annotation of Allomyces macrogynus ATCC 38327.</title>
        <authorList>
            <consortium name="The Broad Institute Genome Sequencing Platform"/>
            <person name="Russ C."/>
            <person name="Cuomo C."/>
            <person name="Burger G."/>
            <person name="Gray M.W."/>
            <person name="Holland P.W.H."/>
            <person name="King N."/>
            <person name="Lang F.B.F."/>
            <person name="Roger A.J."/>
            <person name="Ruiz-Trillo I."/>
            <person name="Young S.K."/>
            <person name="Zeng Q."/>
            <person name="Gargeya S."/>
            <person name="Fitzgerald M."/>
            <person name="Haas B."/>
            <person name="Abouelleil A."/>
            <person name="Alvarado L."/>
            <person name="Arachchi H.M."/>
            <person name="Berlin A."/>
            <person name="Chapman S.B."/>
            <person name="Gearin G."/>
            <person name="Goldberg J."/>
            <person name="Griggs A."/>
            <person name="Gujja S."/>
            <person name="Hansen M."/>
            <person name="Heiman D."/>
            <person name="Howarth C."/>
            <person name="Larimer J."/>
            <person name="Lui A."/>
            <person name="MacDonald P.J.P."/>
            <person name="McCowen C."/>
            <person name="Montmayeur A."/>
            <person name="Murphy C."/>
            <person name="Neiman D."/>
            <person name="Pearson M."/>
            <person name="Priest M."/>
            <person name="Roberts A."/>
            <person name="Saif S."/>
            <person name="Shea T."/>
            <person name="Sisk P."/>
            <person name="Stolte C."/>
            <person name="Sykes S."/>
            <person name="Wortman J."/>
            <person name="Nusbaum C."/>
            <person name="Birren B."/>
        </authorList>
    </citation>
    <scope>NUCLEOTIDE SEQUENCE [LARGE SCALE GENOMIC DNA]</scope>
    <source>
        <strain evidence="2 3">ATCC 38327</strain>
    </source>
</reference>
<protein>
    <submittedName>
        <fullName evidence="2">Uncharacterized protein</fullName>
    </submittedName>
</protein>
<keyword evidence="3" id="KW-1185">Reference proteome</keyword>
<organism evidence="2 3">
    <name type="scientific">Allomyces macrogynus (strain ATCC 38327)</name>
    <name type="common">Allomyces javanicus var. macrogynus</name>
    <dbReference type="NCBI Taxonomy" id="578462"/>
    <lineage>
        <taxon>Eukaryota</taxon>
        <taxon>Fungi</taxon>
        <taxon>Fungi incertae sedis</taxon>
        <taxon>Blastocladiomycota</taxon>
        <taxon>Blastocladiomycetes</taxon>
        <taxon>Blastocladiales</taxon>
        <taxon>Blastocladiaceae</taxon>
        <taxon>Allomyces</taxon>
    </lineage>
</organism>
<dbReference type="Proteomes" id="UP000054350">
    <property type="component" value="Unassembled WGS sequence"/>
</dbReference>
<dbReference type="VEuPathDB" id="FungiDB:AMAG_19621"/>
<feature type="region of interest" description="Disordered" evidence="1">
    <location>
        <begin position="1"/>
        <end position="33"/>
    </location>
</feature>
<evidence type="ECO:0000313" key="2">
    <source>
        <dbReference type="EMBL" id="KNE67357.1"/>
    </source>
</evidence>